<dbReference type="RefSeq" id="WP_066055319.1">
    <property type="nucleotide sequence ID" value="NZ_JBHUNF010000001.1"/>
</dbReference>
<comment type="similarity">
    <text evidence="2 10">Belongs to the cytochrome c oxidase subunit 3 family.</text>
</comment>
<dbReference type="InterPro" id="IPR035973">
    <property type="entry name" value="Cyt_c_oxidase_su3-like_sf"/>
</dbReference>
<dbReference type="Gene3D" id="1.20.120.80">
    <property type="entry name" value="Cytochrome c oxidase, subunit III, four-helix bundle"/>
    <property type="match status" value="1"/>
</dbReference>
<dbReference type="PANTHER" id="PTHR11403:SF2">
    <property type="entry name" value="CYTOCHROME BO(3) UBIQUINOL OXIDASE SUBUNIT 3"/>
    <property type="match status" value="1"/>
</dbReference>
<gene>
    <name evidence="13" type="ORF">ACFSUQ_00500</name>
</gene>
<evidence type="ECO:0000256" key="7">
    <source>
        <dbReference type="ARBA" id="ARBA00023136"/>
    </source>
</evidence>
<evidence type="ECO:0000256" key="3">
    <source>
        <dbReference type="ARBA" id="ARBA00012949"/>
    </source>
</evidence>
<dbReference type="PROSITE" id="PS50253">
    <property type="entry name" value="COX3"/>
    <property type="match status" value="1"/>
</dbReference>
<evidence type="ECO:0000313" key="13">
    <source>
        <dbReference type="EMBL" id="MFD2673790.1"/>
    </source>
</evidence>
<evidence type="ECO:0000256" key="8">
    <source>
        <dbReference type="ARBA" id="ARBA00031400"/>
    </source>
</evidence>
<protein>
    <recommendedName>
        <fullName evidence="3">cytochrome-c oxidase</fullName>
        <ecNumber evidence="3">7.1.1.9</ecNumber>
    </recommendedName>
    <alternativeName>
        <fullName evidence="8">Cytochrome aa3 subunit 3</fullName>
    </alternativeName>
    <alternativeName>
        <fullName evidence="9">Cytochrome c oxidase polypeptide III</fullName>
    </alternativeName>
</protein>
<dbReference type="SUPFAM" id="SSF81452">
    <property type="entry name" value="Cytochrome c oxidase subunit III-like"/>
    <property type="match status" value="1"/>
</dbReference>
<proteinExistence type="inferred from homology"/>
<feature type="transmembrane region" description="Helical" evidence="11">
    <location>
        <begin position="189"/>
        <end position="211"/>
    </location>
</feature>
<comment type="caution">
    <text evidence="13">The sequence shown here is derived from an EMBL/GenBank/DDBJ whole genome shotgun (WGS) entry which is preliminary data.</text>
</comment>
<dbReference type="CDD" id="cd00386">
    <property type="entry name" value="Heme_Cu_Oxidase_III_like"/>
    <property type="match status" value="1"/>
</dbReference>
<sequence>MGDVTSATTTPVVPRVHRPNSVAIGTIVWLGSEVMFFAGLFAIYFTLRAMAPEQFAAGHEIMNIPFSAANTLILVASSVTCQIGVMHAEAGRKDRKDNNGKWATVEWFFLTVLLGAIFVSGQVFEYATLVSEGYVMNLNPFTSAFYMATGFHGLHVIGGLLAFLIVIVRMYAVRRMGKREMQSAMAVSYYWHFVDVVWIGLFFVVYILPFLA</sequence>
<evidence type="ECO:0000256" key="4">
    <source>
        <dbReference type="ARBA" id="ARBA00022475"/>
    </source>
</evidence>
<keyword evidence="4" id="KW-1003">Cell membrane</keyword>
<dbReference type="InterPro" id="IPR013833">
    <property type="entry name" value="Cyt_c_oxidase_su3_a-hlx"/>
</dbReference>
<organism evidence="13 14">
    <name type="scientific">Gulosibacter bifidus</name>
    <dbReference type="NCBI Taxonomy" id="272239"/>
    <lineage>
        <taxon>Bacteria</taxon>
        <taxon>Bacillati</taxon>
        <taxon>Actinomycetota</taxon>
        <taxon>Actinomycetes</taxon>
        <taxon>Micrococcales</taxon>
        <taxon>Microbacteriaceae</taxon>
        <taxon>Gulosibacter</taxon>
    </lineage>
</organism>
<comment type="subcellular location">
    <subcellularLocation>
        <location evidence="1 10">Cell membrane</location>
        <topology evidence="1 10">Multi-pass membrane protein</topology>
    </subcellularLocation>
</comment>
<evidence type="ECO:0000256" key="10">
    <source>
        <dbReference type="RuleBase" id="RU003376"/>
    </source>
</evidence>
<evidence type="ECO:0000256" key="5">
    <source>
        <dbReference type="ARBA" id="ARBA00022692"/>
    </source>
</evidence>
<evidence type="ECO:0000313" key="14">
    <source>
        <dbReference type="Proteomes" id="UP001597453"/>
    </source>
</evidence>
<dbReference type="InterPro" id="IPR024791">
    <property type="entry name" value="Cyt_c/ubiquinol_Oxase_su3"/>
</dbReference>
<keyword evidence="5 10" id="KW-0812">Transmembrane</keyword>
<evidence type="ECO:0000256" key="2">
    <source>
        <dbReference type="ARBA" id="ARBA00010581"/>
    </source>
</evidence>
<evidence type="ECO:0000256" key="1">
    <source>
        <dbReference type="ARBA" id="ARBA00004651"/>
    </source>
</evidence>
<feature type="transmembrane region" description="Helical" evidence="11">
    <location>
        <begin position="64"/>
        <end position="86"/>
    </location>
</feature>
<dbReference type="Pfam" id="PF00510">
    <property type="entry name" value="COX3"/>
    <property type="match status" value="1"/>
</dbReference>
<keyword evidence="7 11" id="KW-0472">Membrane</keyword>
<dbReference type="PANTHER" id="PTHR11403">
    <property type="entry name" value="CYTOCHROME C OXIDASE SUBUNIT III"/>
    <property type="match status" value="1"/>
</dbReference>
<reference evidence="14" key="1">
    <citation type="journal article" date="2019" name="Int. J. Syst. Evol. Microbiol.">
        <title>The Global Catalogue of Microorganisms (GCM) 10K type strain sequencing project: providing services to taxonomists for standard genome sequencing and annotation.</title>
        <authorList>
            <consortium name="The Broad Institute Genomics Platform"/>
            <consortium name="The Broad Institute Genome Sequencing Center for Infectious Disease"/>
            <person name="Wu L."/>
            <person name="Ma J."/>
        </authorList>
    </citation>
    <scope>NUCLEOTIDE SEQUENCE [LARGE SCALE GENOMIC DNA]</scope>
    <source>
        <strain evidence="14">TISTR 1511</strain>
    </source>
</reference>
<dbReference type="Proteomes" id="UP001597453">
    <property type="component" value="Unassembled WGS sequence"/>
</dbReference>
<feature type="transmembrane region" description="Helical" evidence="11">
    <location>
        <begin position="22"/>
        <end position="44"/>
    </location>
</feature>
<feature type="domain" description="Heme-copper oxidase subunit III family profile" evidence="12">
    <location>
        <begin position="1"/>
        <end position="210"/>
    </location>
</feature>
<evidence type="ECO:0000259" key="12">
    <source>
        <dbReference type="PROSITE" id="PS50253"/>
    </source>
</evidence>
<name>A0ABW5RG84_9MICO</name>
<dbReference type="InterPro" id="IPR000298">
    <property type="entry name" value="Cyt_c_oxidase-like_su3"/>
</dbReference>
<evidence type="ECO:0000256" key="6">
    <source>
        <dbReference type="ARBA" id="ARBA00022989"/>
    </source>
</evidence>
<keyword evidence="6 11" id="KW-1133">Transmembrane helix</keyword>
<evidence type="ECO:0000256" key="11">
    <source>
        <dbReference type="SAM" id="Phobius"/>
    </source>
</evidence>
<evidence type="ECO:0000256" key="9">
    <source>
        <dbReference type="ARBA" id="ARBA00031625"/>
    </source>
</evidence>
<keyword evidence="14" id="KW-1185">Reference proteome</keyword>
<dbReference type="EC" id="7.1.1.9" evidence="3"/>
<feature type="transmembrane region" description="Helical" evidence="11">
    <location>
        <begin position="144"/>
        <end position="168"/>
    </location>
</feature>
<feature type="transmembrane region" description="Helical" evidence="11">
    <location>
        <begin position="107"/>
        <end position="124"/>
    </location>
</feature>
<accession>A0ABW5RG84</accession>
<dbReference type="EMBL" id="JBHUNF010000001">
    <property type="protein sequence ID" value="MFD2673790.1"/>
    <property type="molecule type" value="Genomic_DNA"/>
</dbReference>